<dbReference type="Gene3D" id="3.40.710.10">
    <property type="entry name" value="DD-peptidase/beta-lactamase superfamily"/>
    <property type="match status" value="1"/>
</dbReference>
<evidence type="ECO:0000313" key="3">
    <source>
        <dbReference type="Proteomes" id="UP000002484"/>
    </source>
</evidence>
<evidence type="ECO:0000259" key="1">
    <source>
        <dbReference type="Pfam" id="PF00144"/>
    </source>
</evidence>
<evidence type="ECO:0000313" key="2">
    <source>
        <dbReference type="EMBL" id="ADP84134.1"/>
    </source>
</evidence>
<dbReference type="PANTHER" id="PTHR43283">
    <property type="entry name" value="BETA-LACTAMASE-RELATED"/>
    <property type="match status" value="1"/>
</dbReference>
<dbReference type="Pfam" id="PF00144">
    <property type="entry name" value="Beta-lactamase"/>
    <property type="match status" value="1"/>
</dbReference>
<organism evidence="2 3">
    <name type="scientific">Pseudofrankia inefficax (strain DSM 45817 / CECT 9037 / DDB 130130 / EuI1c)</name>
    <name type="common">Frankia inefficax</name>
    <dbReference type="NCBI Taxonomy" id="298654"/>
    <lineage>
        <taxon>Bacteria</taxon>
        <taxon>Bacillati</taxon>
        <taxon>Actinomycetota</taxon>
        <taxon>Actinomycetes</taxon>
        <taxon>Frankiales</taxon>
        <taxon>Frankiaceae</taxon>
        <taxon>Pseudofrankia</taxon>
    </lineage>
</organism>
<keyword evidence="3" id="KW-1185">Reference proteome</keyword>
<dbReference type="STRING" id="298654.FraEuI1c_6150"/>
<dbReference type="InterPro" id="IPR050789">
    <property type="entry name" value="Diverse_Enzym_Activities"/>
</dbReference>
<dbReference type="InterPro" id="IPR001466">
    <property type="entry name" value="Beta-lactam-related"/>
</dbReference>
<accession>E3J229</accession>
<protein>
    <submittedName>
        <fullName evidence="2">Beta-lactamase</fullName>
    </submittedName>
</protein>
<reference evidence="2 3" key="1">
    <citation type="submission" date="2010-10" db="EMBL/GenBank/DDBJ databases">
        <title>Complete sequence of Frankia sp. EuI1c.</title>
        <authorList>
            <consortium name="US DOE Joint Genome Institute"/>
            <person name="Lucas S."/>
            <person name="Copeland A."/>
            <person name="Lapidus A."/>
            <person name="Cheng J.-F."/>
            <person name="Bruce D."/>
            <person name="Goodwin L."/>
            <person name="Pitluck S."/>
            <person name="Chertkov O."/>
            <person name="Detter J.C."/>
            <person name="Han C."/>
            <person name="Tapia R."/>
            <person name="Land M."/>
            <person name="Hauser L."/>
            <person name="Jeffries C."/>
            <person name="Kyrpides N."/>
            <person name="Ivanova N."/>
            <person name="Mikhailova N."/>
            <person name="Beauchemin N."/>
            <person name="Sen A."/>
            <person name="Sur S.A."/>
            <person name="Gtari M."/>
            <person name="Wall L."/>
            <person name="Tisa L."/>
            <person name="Woyke T."/>
        </authorList>
    </citation>
    <scope>NUCLEOTIDE SEQUENCE [LARGE SCALE GENOMIC DNA]</scope>
    <source>
        <strain evidence="3">DSM 45817 / CECT 9037 / EuI1c</strain>
    </source>
</reference>
<dbReference type="HOGENOM" id="CLU_089324_0_0_11"/>
<dbReference type="eggNOG" id="COG1680">
    <property type="taxonomic scope" value="Bacteria"/>
</dbReference>
<feature type="domain" description="Beta-lactamase-related" evidence="1">
    <location>
        <begin position="40"/>
        <end position="255"/>
    </location>
</feature>
<name>E3J229_PSEI1</name>
<dbReference type="PANTHER" id="PTHR43283:SF15">
    <property type="entry name" value="CONSERVED PROTEIN"/>
    <property type="match status" value="1"/>
</dbReference>
<sequence length="283" mass="29225">MEALKQVADWPVPSVAAVVLARAADGSVRRVGEIGDQAATFRLASVSKTMSAYAALLAVEEGAFGLADPAGPPGATVAHLLAHASGLAFSGQRVLARPGTRRIYSNTGIEELGRVLEGATGIAFADYLAEAVFAPLGMTASRLVSSPAHGVEATAADVATFAAELLRPTLLAPETYVTATAVAFPGLDGVLPGFGMQRPNDWGLGFELRGTKAPHWTGSANSPATFGHFGRSGTFLWVDPVAGVACVALTDRDFDQWAADAWPVFSDAVLAEAAALDIQHLDA</sequence>
<dbReference type="AlphaFoldDB" id="E3J229"/>
<dbReference type="InterPro" id="IPR012338">
    <property type="entry name" value="Beta-lactam/transpept-like"/>
</dbReference>
<gene>
    <name evidence="2" type="ordered locus">FraEuI1c_6150</name>
</gene>
<dbReference type="RefSeq" id="WP_013427252.1">
    <property type="nucleotide sequence ID" value="NC_014666.1"/>
</dbReference>
<proteinExistence type="predicted"/>
<dbReference type="OrthoDB" id="3336932at2"/>
<dbReference type="SUPFAM" id="SSF56601">
    <property type="entry name" value="beta-lactamase/transpeptidase-like"/>
    <property type="match status" value="1"/>
</dbReference>
<dbReference type="Proteomes" id="UP000002484">
    <property type="component" value="Chromosome"/>
</dbReference>
<dbReference type="KEGG" id="fri:FraEuI1c_6150"/>
<dbReference type="InParanoid" id="E3J229"/>
<dbReference type="EMBL" id="CP002299">
    <property type="protein sequence ID" value="ADP84134.1"/>
    <property type="molecule type" value="Genomic_DNA"/>
</dbReference>